<evidence type="ECO:0000313" key="1">
    <source>
        <dbReference type="EMBL" id="JAE23092.1"/>
    </source>
</evidence>
<reference evidence="1" key="2">
    <citation type="journal article" date="2015" name="Data Brief">
        <title>Shoot transcriptome of the giant reed, Arundo donax.</title>
        <authorList>
            <person name="Barrero R.A."/>
            <person name="Guerrero F.D."/>
            <person name="Moolhuijzen P."/>
            <person name="Goolsby J.A."/>
            <person name="Tidwell J."/>
            <person name="Bellgard S.E."/>
            <person name="Bellgard M.I."/>
        </authorList>
    </citation>
    <scope>NUCLEOTIDE SEQUENCE</scope>
    <source>
        <tissue evidence="1">Shoot tissue taken approximately 20 cm above the soil surface</tissue>
    </source>
</reference>
<organism evidence="1">
    <name type="scientific">Arundo donax</name>
    <name type="common">Giant reed</name>
    <name type="synonym">Donax arundinaceus</name>
    <dbReference type="NCBI Taxonomy" id="35708"/>
    <lineage>
        <taxon>Eukaryota</taxon>
        <taxon>Viridiplantae</taxon>
        <taxon>Streptophyta</taxon>
        <taxon>Embryophyta</taxon>
        <taxon>Tracheophyta</taxon>
        <taxon>Spermatophyta</taxon>
        <taxon>Magnoliopsida</taxon>
        <taxon>Liliopsida</taxon>
        <taxon>Poales</taxon>
        <taxon>Poaceae</taxon>
        <taxon>PACMAD clade</taxon>
        <taxon>Arundinoideae</taxon>
        <taxon>Arundineae</taxon>
        <taxon>Arundo</taxon>
    </lineage>
</organism>
<sequence>MKPVVFVPDSISLDLGCYCHVSFGLIIVRHSLF</sequence>
<name>A0A0A9TUE0_ARUDO</name>
<protein>
    <submittedName>
        <fullName evidence="1">Uncharacterized protein</fullName>
    </submittedName>
</protein>
<dbReference type="EMBL" id="GBRH01174804">
    <property type="protein sequence ID" value="JAE23092.1"/>
    <property type="molecule type" value="Transcribed_RNA"/>
</dbReference>
<accession>A0A0A9TUE0</accession>
<proteinExistence type="predicted"/>
<reference evidence="1" key="1">
    <citation type="submission" date="2014-09" db="EMBL/GenBank/DDBJ databases">
        <authorList>
            <person name="Magalhaes I.L.F."/>
            <person name="Oliveira U."/>
            <person name="Santos F.R."/>
            <person name="Vidigal T.H.D.A."/>
            <person name="Brescovit A.D."/>
            <person name="Santos A.J."/>
        </authorList>
    </citation>
    <scope>NUCLEOTIDE SEQUENCE</scope>
    <source>
        <tissue evidence="1">Shoot tissue taken approximately 20 cm above the soil surface</tissue>
    </source>
</reference>
<dbReference type="AlphaFoldDB" id="A0A0A9TUE0"/>